<evidence type="ECO:0000259" key="8">
    <source>
        <dbReference type="Pfam" id="PF20684"/>
    </source>
</evidence>
<feature type="transmembrane region" description="Helical" evidence="7">
    <location>
        <begin position="42"/>
        <end position="63"/>
    </location>
</feature>
<keyword evidence="2 7" id="KW-0812">Transmembrane</keyword>
<comment type="caution">
    <text evidence="9">The sequence shown here is derived from an EMBL/GenBank/DDBJ whole genome shotgun (WGS) entry which is preliminary data.</text>
</comment>
<dbReference type="EMBL" id="PTQR01000128">
    <property type="protein sequence ID" value="TKX18725.1"/>
    <property type="molecule type" value="Genomic_DNA"/>
</dbReference>
<comment type="subcellular location">
    <subcellularLocation>
        <location evidence="1">Membrane</location>
        <topology evidence="1">Multi-pass membrane protein</topology>
    </subcellularLocation>
</comment>
<comment type="similarity">
    <text evidence="5">Belongs to the SAT4 family.</text>
</comment>
<feature type="transmembrane region" description="Helical" evidence="7">
    <location>
        <begin position="247"/>
        <end position="266"/>
    </location>
</feature>
<feature type="domain" description="Rhodopsin" evidence="8">
    <location>
        <begin position="26"/>
        <end position="272"/>
    </location>
</feature>
<keyword evidence="4 7" id="KW-0472">Membrane</keyword>
<feature type="region of interest" description="Disordered" evidence="6">
    <location>
        <begin position="284"/>
        <end position="312"/>
    </location>
</feature>
<gene>
    <name evidence="9" type="ORF">C1H76_9515</name>
</gene>
<dbReference type="PANTHER" id="PTHR33048:SF15">
    <property type="entry name" value="INTEGRAL MEMBRANE PROTEIN"/>
    <property type="match status" value="1"/>
</dbReference>
<sequence>MMELMQAELFSASIILAVFSTVIVGLRCVARAMIRGFWIDDYLMIATQIVFIVTCVLSLLGAIDGLGVRDQNIAKGYPGPKNQINARQKAVLFQITYSFTLGLVKTSIALALYRITNSKVIKGYLWFIIGLSIATSFVILGVLLSICSPFAGLWDYTITRSCAATAGQRINGVFIFSTISAIVTDFSCAIIPYIIIWRLQMPKKTKILLASVLGLSLVACAATLVRLKYIPRYTARVDFLWGLADPYIWTSIEIGIAIIVGSVPALRPLLKKIGIISTITRSRTATATRKDPTGPGTGRMPSHRGQGLHRSRLSKNGSETYELLDAEVGMFKGGGGSRVTTGEGSEVV</sequence>
<dbReference type="PANTHER" id="PTHR33048">
    <property type="entry name" value="PTH11-LIKE INTEGRAL MEMBRANE PROTEIN (AFU_ORTHOLOGUE AFUA_5G11245)"/>
    <property type="match status" value="1"/>
</dbReference>
<organism evidence="9 10">
    <name type="scientific">Elsinoe australis</name>
    <dbReference type="NCBI Taxonomy" id="40998"/>
    <lineage>
        <taxon>Eukaryota</taxon>
        <taxon>Fungi</taxon>
        <taxon>Dikarya</taxon>
        <taxon>Ascomycota</taxon>
        <taxon>Pezizomycotina</taxon>
        <taxon>Dothideomycetes</taxon>
        <taxon>Dothideomycetidae</taxon>
        <taxon>Myriangiales</taxon>
        <taxon>Elsinoaceae</taxon>
        <taxon>Elsinoe</taxon>
    </lineage>
</organism>
<dbReference type="InterPro" id="IPR052337">
    <property type="entry name" value="SAT4-like"/>
</dbReference>
<feature type="transmembrane region" description="Helical" evidence="7">
    <location>
        <begin position="207"/>
        <end position="227"/>
    </location>
</feature>
<evidence type="ECO:0000256" key="5">
    <source>
        <dbReference type="ARBA" id="ARBA00038359"/>
    </source>
</evidence>
<evidence type="ECO:0000256" key="6">
    <source>
        <dbReference type="SAM" id="MobiDB-lite"/>
    </source>
</evidence>
<dbReference type="GO" id="GO:0016020">
    <property type="term" value="C:membrane"/>
    <property type="evidence" value="ECO:0007669"/>
    <property type="project" value="UniProtKB-SubCell"/>
</dbReference>
<evidence type="ECO:0000256" key="7">
    <source>
        <dbReference type="SAM" id="Phobius"/>
    </source>
</evidence>
<dbReference type="Pfam" id="PF20684">
    <property type="entry name" value="Fung_rhodopsin"/>
    <property type="match status" value="1"/>
</dbReference>
<accession>A0A4U7APA5</accession>
<feature type="transmembrane region" description="Helical" evidence="7">
    <location>
        <begin position="125"/>
        <end position="154"/>
    </location>
</feature>
<evidence type="ECO:0000256" key="2">
    <source>
        <dbReference type="ARBA" id="ARBA00022692"/>
    </source>
</evidence>
<evidence type="ECO:0000313" key="10">
    <source>
        <dbReference type="Proteomes" id="UP000308133"/>
    </source>
</evidence>
<evidence type="ECO:0000256" key="1">
    <source>
        <dbReference type="ARBA" id="ARBA00004141"/>
    </source>
</evidence>
<evidence type="ECO:0000256" key="3">
    <source>
        <dbReference type="ARBA" id="ARBA00022989"/>
    </source>
</evidence>
<dbReference type="InterPro" id="IPR049326">
    <property type="entry name" value="Rhodopsin_dom_fungi"/>
</dbReference>
<feature type="transmembrane region" description="Helical" evidence="7">
    <location>
        <begin position="12"/>
        <end position="30"/>
    </location>
</feature>
<feature type="transmembrane region" description="Helical" evidence="7">
    <location>
        <begin position="174"/>
        <end position="195"/>
    </location>
</feature>
<evidence type="ECO:0000256" key="4">
    <source>
        <dbReference type="ARBA" id="ARBA00023136"/>
    </source>
</evidence>
<dbReference type="AlphaFoldDB" id="A0A4U7APA5"/>
<evidence type="ECO:0000313" key="9">
    <source>
        <dbReference type="EMBL" id="TKX18725.1"/>
    </source>
</evidence>
<proteinExistence type="inferred from homology"/>
<keyword evidence="3 7" id="KW-1133">Transmembrane helix</keyword>
<feature type="transmembrane region" description="Helical" evidence="7">
    <location>
        <begin position="91"/>
        <end position="113"/>
    </location>
</feature>
<dbReference type="Proteomes" id="UP000308133">
    <property type="component" value="Unassembled WGS sequence"/>
</dbReference>
<reference evidence="9 10" key="1">
    <citation type="submission" date="2018-02" db="EMBL/GenBank/DDBJ databases">
        <title>Draft genome sequences of Elsinoe sp., causing black scab on jojoba.</title>
        <authorList>
            <person name="Stodart B."/>
            <person name="Jeffress S."/>
            <person name="Ash G."/>
            <person name="Arun Chinnappa K."/>
        </authorList>
    </citation>
    <scope>NUCLEOTIDE SEQUENCE [LARGE SCALE GENOMIC DNA]</scope>
    <source>
        <strain evidence="9 10">Hillstone_2</strain>
    </source>
</reference>
<name>A0A4U7APA5_9PEZI</name>
<protein>
    <recommendedName>
        <fullName evidence="8">Rhodopsin domain-containing protein</fullName>
    </recommendedName>
</protein>